<gene>
    <name evidence="9" type="ORF">SOCEGT47_082800</name>
</gene>
<dbReference type="EMBL" id="CP012670">
    <property type="protein sequence ID" value="AUX27682.1"/>
    <property type="molecule type" value="Genomic_DNA"/>
</dbReference>
<dbReference type="PROSITE" id="PS50011">
    <property type="entry name" value="PROTEIN_KINASE_DOM"/>
    <property type="match status" value="1"/>
</dbReference>
<dbReference type="RefSeq" id="WP_129356116.1">
    <property type="nucleotide sequence ID" value="NZ_CP012670.1"/>
</dbReference>
<keyword evidence="4" id="KW-0547">Nucleotide-binding</keyword>
<name>A0A4V0NEX4_SORCE</name>
<dbReference type="CDD" id="cd14014">
    <property type="entry name" value="STKc_PknB_like"/>
    <property type="match status" value="1"/>
</dbReference>
<evidence type="ECO:0000256" key="6">
    <source>
        <dbReference type="ARBA" id="ARBA00022840"/>
    </source>
</evidence>
<dbReference type="Gene3D" id="1.10.510.10">
    <property type="entry name" value="Transferase(Phosphotransferase) domain 1"/>
    <property type="match status" value="1"/>
</dbReference>
<feature type="region of interest" description="Disordered" evidence="7">
    <location>
        <begin position="503"/>
        <end position="562"/>
    </location>
</feature>
<dbReference type="InterPro" id="IPR011009">
    <property type="entry name" value="Kinase-like_dom_sf"/>
</dbReference>
<dbReference type="GO" id="GO:0005524">
    <property type="term" value="F:ATP binding"/>
    <property type="evidence" value="ECO:0007669"/>
    <property type="project" value="UniProtKB-KW"/>
</dbReference>
<organism evidence="9 10">
    <name type="scientific">Sorangium cellulosum</name>
    <name type="common">Polyangium cellulosum</name>
    <dbReference type="NCBI Taxonomy" id="56"/>
    <lineage>
        <taxon>Bacteria</taxon>
        <taxon>Pseudomonadati</taxon>
        <taxon>Myxococcota</taxon>
        <taxon>Polyangia</taxon>
        <taxon>Polyangiales</taxon>
        <taxon>Polyangiaceae</taxon>
        <taxon>Sorangium</taxon>
    </lineage>
</organism>
<dbReference type="Pfam" id="PF08308">
    <property type="entry name" value="PEGA"/>
    <property type="match status" value="1"/>
</dbReference>
<proteinExistence type="predicted"/>
<feature type="compositionally biased region" description="Low complexity" evidence="7">
    <location>
        <begin position="504"/>
        <end position="533"/>
    </location>
</feature>
<dbReference type="InterPro" id="IPR008271">
    <property type="entry name" value="Ser/Thr_kinase_AS"/>
</dbReference>
<feature type="region of interest" description="Disordered" evidence="7">
    <location>
        <begin position="399"/>
        <end position="428"/>
    </location>
</feature>
<reference evidence="9 10" key="1">
    <citation type="submission" date="2015-09" db="EMBL/GenBank/DDBJ databases">
        <title>Sorangium comparison.</title>
        <authorList>
            <person name="Zaburannyi N."/>
            <person name="Bunk B."/>
            <person name="Overmann J."/>
            <person name="Mueller R."/>
        </authorList>
    </citation>
    <scope>NUCLEOTIDE SEQUENCE [LARGE SCALE GENOMIC DNA]</scope>
    <source>
        <strain evidence="9 10">So ceGT47</strain>
    </source>
</reference>
<dbReference type="FunFam" id="1.10.510.10:FF:000021">
    <property type="entry name" value="Serine/threonine protein kinase"/>
    <property type="match status" value="1"/>
</dbReference>
<evidence type="ECO:0000313" key="10">
    <source>
        <dbReference type="Proteomes" id="UP000295781"/>
    </source>
</evidence>
<feature type="compositionally biased region" description="Pro residues" evidence="7">
    <location>
        <begin position="534"/>
        <end position="554"/>
    </location>
</feature>
<evidence type="ECO:0000256" key="2">
    <source>
        <dbReference type="ARBA" id="ARBA00022527"/>
    </source>
</evidence>
<dbReference type="PROSITE" id="PS00108">
    <property type="entry name" value="PROTEIN_KINASE_ST"/>
    <property type="match status" value="1"/>
</dbReference>
<evidence type="ECO:0000259" key="8">
    <source>
        <dbReference type="PROSITE" id="PS50011"/>
    </source>
</evidence>
<accession>A0A4V0NEX4</accession>
<feature type="domain" description="Protein kinase" evidence="8">
    <location>
        <begin position="30"/>
        <end position="314"/>
    </location>
</feature>
<dbReference type="PANTHER" id="PTHR43289">
    <property type="entry name" value="MITOGEN-ACTIVATED PROTEIN KINASE KINASE KINASE 20-RELATED"/>
    <property type="match status" value="1"/>
</dbReference>
<keyword evidence="3 9" id="KW-0808">Transferase</keyword>
<dbReference type="Pfam" id="PF00069">
    <property type="entry name" value="Pkinase"/>
    <property type="match status" value="1"/>
</dbReference>
<keyword evidence="2" id="KW-0723">Serine/threonine-protein kinase</keyword>
<evidence type="ECO:0000256" key="5">
    <source>
        <dbReference type="ARBA" id="ARBA00022777"/>
    </source>
</evidence>
<evidence type="ECO:0000256" key="7">
    <source>
        <dbReference type="SAM" id="MobiDB-lite"/>
    </source>
</evidence>
<dbReference type="PANTHER" id="PTHR43289:SF6">
    <property type="entry name" value="SERINE_THREONINE-PROTEIN KINASE NEKL-3"/>
    <property type="match status" value="1"/>
</dbReference>
<dbReference type="SMART" id="SM00220">
    <property type="entry name" value="S_TKc"/>
    <property type="match status" value="1"/>
</dbReference>
<dbReference type="Gene3D" id="3.30.200.20">
    <property type="entry name" value="Phosphorylase Kinase, domain 1"/>
    <property type="match status" value="1"/>
</dbReference>
<dbReference type="Proteomes" id="UP000295781">
    <property type="component" value="Chromosome"/>
</dbReference>
<evidence type="ECO:0000313" key="9">
    <source>
        <dbReference type="EMBL" id="AUX27682.1"/>
    </source>
</evidence>
<evidence type="ECO:0000256" key="4">
    <source>
        <dbReference type="ARBA" id="ARBA00022741"/>
    </source>
</evidence>
<dbReference type="EC" id="2.7.11.1" evidence="1"/>
<dbReference type="OrthoDB" id="9801841at2"/>
<dbReference type="GO" id="GO:0004674">
    <property type="term" value="F:protein serine/threonine kinase activity"/>
    <property type="evidence" value="ECO:0007669"/>
    <property type="project" value="UniProtKB-KW"/>
</dbReference>
<protein>
    <recommendedName>
        <fullName evidence="1">non-specific serine/threonine protein kinase</fullName>
        <ecNumber evidence="1">2.7.11.1</ecNumber>
    </recommendedName>
</protein>
<dbReference type="InterPro" id="IPR000719">
    <property type="entry name" value="Prot_kinase_dom"/>
</dbReference>
<keyword evidence="5 9" id="KW-0418">Kinase</keyword>
<evidence type="ECO:0000256" key="3">
    <source>
        <dbReference type="ARBA" id="ARBA00022679"/>
    </source>
</evidence>
<feature type="region of interest" description="Disordered" evidence="7">
    <location>
        <begin position="340"/>
        <end position="374"/>
    </location>
</feature>
<evidence type="ECO:0000256" key="1">
    <source>
        <dbReference type="ARBA" id="ARBA00012513"/>
    </source>
</evidence>
<feature type="compositionally biased region" description="Low complexity" evidence="7">
    <location>
        <begin position="344"/>
        <end position="361"/>
    </location>
</feature>
<sequence>MSTAEKLSDGASSASGESDPLLGKVLNQKFKIHSLLATGGMGVIYRGEQIALERQVAIKVLTPTNSSNQIDPNFHKRFFLEASILARLQHPNIVTVFDYGRVENMEPERYFMAMEFLEGETLFRRLRKAGRLAAPDAMGVARQIARGLREAHKHGVVHRDLKPSNVMLVPGEDVDELVKILDFGLVKVLADDSEELTQQGSFLGSPRFMSPEQISHGKVDLRTDVYSLGVIVYQMLCGKVPFEAQNSVQILIAHLQQPVPRMRERNPEADVPEPLEAFVLRCLSKDPDGRPANMEAFIRGLAECAQAMGLSPAFASTGLVTLDSGGTGRLPTPMPPVRVMTAIPAGPSSSSGGATSTDDASLGAASRPADAAPQGRKGVVLVAVGVLAVAGIGIAMSQMRSGETAPPVAQPQAEREPEKKAPAAPPPVDRGTFVLVVESMPSGAEVLEDGKALGHTPLQISISNSSVRGNPRRLTVRHDGYEPYSIVQGPSEQSVRLVATLTKTAPAPSSTPSAAPQAAAPAPVRPAPRTYTPRPQPRPTPAPEPPPAPAPAPRPLDIQTER</sequence>
<keyword evidence="6" id="KW-0067">ATP-binding</keyword>
<dbReference type="SUPFAM" id="SSF56112">
    <property type="entry name" value="Protein kinase-like (PK-like)"/>
    <property type="match status" value="1"/>
</dbReference>
<dbReference type="InterPro" id="IPR013229">
    <property type="entry name" value="PEGA"/>
</dbReference>
<dbReference type="AlphaFoldDB" id="A0A4V0NEX4"/>